<accession>E3QP67</accession>
<evidence type="ECO:0000313" key="1">
    <source>
        <dbReference type="EMBL" id="EFQ32655.1"/>
    </source>
</evidence>
<gene>
    <name evidence="1" type="ORF">GLRG_07799</name>
</gene>
<dbReference type="AlphaFoldDB" id="E3QP67"/>
<dbReference type="HOGENOM" id="CLU_1348821_0_0_1"/>
<dbReference type="EMBL" id="GG697364">
    <property type="protein sequence ID" value="EFQ32655.1"/>
    <property type="molecule type" value="Genomic_DNA"/>
</dbReference>
<dbReference type="eggNOG" id="KOG4730">
    <property type="taxonomic scope" value="Eukaryota"/>
</dbReference>
<keyword evidence="2" id="KW-1185">Reference proteome</keyword>
<dbReference type="STRING" id="645133.E3QP67"/>
<sequence>MAIGAHRSSLREDSMVAAGVPSIDIVDGWLAALTSLGLLGVILRMKFSIYPDFKVYAQQEEVRERLGLRPLFHYLSPARRARFLRGGWVAADMPTQDHNLAKVPIDEFPCRPHLSKNMREVLTQSAKNIDPDVSPHCRPRSDFVVLLTQFFKRIYLNGISKSVVGEAIVVYQGIDTKRDVVKAATREGLVYFLLLHVHNSPSR</sequence>
<dbReference type="Proteomes" id="UP000008782">
    <property type="component" value="Unassembled WGS sequence"/>
</dbReference>
<dbReference type="GeneID" id="24413164"/>
<dbReference type="OrthoDB" id="371463at2759"/>
<protein>
    <submittedName>
        <fullName evidence="1">Uncharacterized protein</fullName>
    </submittedName>
</protein>
<name>E3QP67_COLGM</name>
<dbReference type="VEuPathDB" id="FungiDB:GLRG_07799"/>
<evidence type="ECO:0000313" key="2">
    <source>
        <dbReference type="Proteomes" id="UP000008782"/>
    </source>
</evidence>
<reference evidence="2" key="1">
    <citation type="journal article" date="2012" name="Nat. Genet.">
        <title>Lifestyle transitions in plant pathogenic Colletotrichum fungi deciphered by genome and transcriptome analyses.</title>
        <authorList>
            <person name="O'Connell R.J."/>
            <person name="Thon M.R."/>
            <person name="Hacquard S."/>
            <person name="Amyotte S.G."/>
            <person name="Kleemann J."/>
            <person name="Torres M.F."/>
            <person name="Damm U."/>
            <person name="Buiate E.A."/>
            <person name="Epstein L."/>
            <person name="Alkan N."/>
            <person name="Altmueller J."/>
            <person name="Alvarado-Balderrama L."/>
            <person name="Bauser C.A."/>
            <person name="Becker C."/>
            <person name="Birren B.W."/>
            <person name="Chen Z."/>
            <person name="Choi J."/>
            <person name="Crouch J.A."/>
            <person name="Duvick J.P."/>
            <person name="Farman M.A."/>
            <person name="Gan P."/>
            <person name="Heiman D."/>
            <person name="Henrissat B."/>
            <person name="Howard R.J."/>
            <person name="Kabbage M."/>
            <person name="Koch C."/>
            <person name="Kracher B."/>
            <person name="Kubo Y."/>
            <person name="Law A.D."/>
            <person name="Lebrun M.-H."/>
            <person name="Lee Y.-H."/>
            <person name="Miyara I."/>
            <person name="Moore N."/>
            <person name="Neumann U."/>
            <person name="Nordstroem K."/>
            <person name="Panaccione D.G."/>
            <person name="Panstruga R."/>
            <person name="Place M."/>
            <person name="Proctor R.H."/>
            <person name="Prusky D."/>
            <person name="Rech G."/>
            <person name="Reinhardt R."/>
            <person name="Rollins J.A."/>
            <person name="Rounsley S."/>
            <person name="Schardl C.L."/>
            <person name="Schwartz D.C."/>
            <person name="Shenoy N."/>
            <person name="Shirasu K."/>
            <person name="Sikhakolli U.R."/>
            <person name="Stueber K."/>
            <person name="Sukno S.A."/>
            <person name="Sweigard J.A."/>
            <person name="Takano Y."/>
            <person name="Takahara H."/>
            <person name="Trail F."/>
            <person name="van der Does H.C."/>
            <person name="Voll L.M."/>
            <person name="Will I."/>
            <person name="Young S."/>
            <person name="Zeng Q."/>
            <person name="Zhang J."/>
            <person name="Zhou S."/>
            <person name="Dickman M.B."/>
            <person name="Schulze-Lefert P."/>
            <person name="Ver Loren van Themaat E."/>
            <person name="Ma L.-J."/>
            <person name="Vaillancourt L.J."/>
        </authorList>
    </citation>
    <scope>NUCLEOTIDE SEQUENCE [LARGE SCALE GENOMIC DNA]</scope>
    <source>
        <strain evidence="2">M1.001 / M2 / FGSC 10212</strain>
    </source>
</reference>
<dbReference type="RefSeq" id="XP_008096675.1">
    <property type="nucleotide sequence ID" value="XM_008098484.1"/>
</dbReference>
<proteinExistence type="predicted"/>
<organism evidence="2">
    <name type="scientific">Colletotrichum graminicola (strain M1.001 / M2 / FGSC 10212)</name>
    <name type="common">Maize anthracnose fungus</name>
    <name type="synonym">Glomerella graminicola</name>
    <dbReference type="NCBI Taxonomy" id="645133"/>
    <lineage>
        <taxon>Eukaryota</taxon>
        <taxon>Fungi</taxon>
        <taxon>Dikarya</taxon>
        <taxon>Ascomycota</taxon>
        <taxon>Pezizomycotina</taxon>
        <taxon>Sordariomycetes</taxon>
        <taxon>Hypocreomycetidae</taxon>
        <taxon>Glomerellales</taxon>
        <taxon>Glomerellaceae</taxon>
        <taxon>Colletotrichum</taxon>
        <taxon>Colletotrichum graminicola species complex</taxon>
    </lineage>
</organism>